<feature type="domain" description="Rab-GAP TBC" evidence="3">
    <location>
        <begin position="1"/>
        <end position="40"/>
    </location>
</feature>
<dbReference type="SUPFAM" id="SSF47923">
    <property type="entry name" value="Ypt/Rab-GAP domain of gyp1p"/>
    <property type="match status" value="1"/>
</dbReference>
<keyword evidence="1" id="KW-0343">GTPase activation</keyword>
<accession>A0A672KM28</accession>
<dbReference type="AlphaFoldDB" id="A0A672KM28"/>
<evidence type="ECO:0000313" key="4">
    <source>
        <dbReference type="Ensembl" id="ENSSGRP00000011205.1"/>
    </source>
</evidence>
<reference evidence="4" key="1">
    <citation type="submission" date="2025-08" db="UniProtKB">
        <authorList>
            <consortium name="Ensembl"/>
        </authorList>
    </citation>
    <scope>IDENTIFICATION</scope>
</reference>
<dbReference type="Ensembl" id="ENSSGRT00000012154.1">
    <property type="protein sequence ID" value="ENSSGRP00000011205.1"/>
    <property type="gene ID" value="ENSSGRG00000007308.1"/>
</dbReference>
<dbReference type="Proteomes" id="UP000472262">
    <property type="component" value="Unassembled WGS sequence"/>
</dbReference>
<dbReference type="GO" id="GO:0031267">
    <property type="term" value="F:small GTPase binding"/>
    <property type="evidence" value="ECO:0007669"/>
    <property type="project" value="TreeGrafter"/>
</dbReference>
<name>A0A672KM28_SINGR</name>
<dbReference type="Pfam" id="PF00566">
    <property type="entry name" value="RabGAP-TBC"/>
    <property type="match status" value="1"/>
</dbReference>
<keyword evidence="5" id="KW-1185">Reference proteome</keyword>
<reference evidence="4" key="2">
    <citation type="submission" date="2025-09" db="UniProtKB">
        <authorList>
            <consortium name="Ensembl"/>
        </authorList>
    </citation>
    <scope>IDENTIFICATION</scope>
</reference>
<dbReference type="PANTHER" id="PTHR47219:SF10">
    <property type="entry name" value="GROWTH HORMONE-REGULATED TBC PROTEIN 1"/>
    <property type="match status" value="1"/>
</dbReference>
<organism evidence="4 5">
    <name type="scientific">Sinocyclocheilus grahami</name>
    <name type="common">Dianchi golden-line fish</name>
    <name type="synonym">Barbus grahami</name>
    <dbReference type="NCBI Taxonomy" id="75366"/>
    <lineage>
        <taxon>Eukaryota</taxon>
        <taxon>Metazoa</taxon>
        <taxon>Chordata</taxon>
        <taxon>Craniata</taxon>
        <taxon>Vertebrata</taxon>
        <taxon>Euteleostomi</taxon>
        <taxon>Actinopterygii</taxon>
        <taxon>Neopterygii</taxon>
        <taxon>Teleostei</taxon>
        <taxon>Ostariophysi</taxon>
        <taxon>Cypriniformes</taxon>
        <taxon>Cyprinidae</taxon>
        <taxon>Cyprininae</taxon>
        <taxon>Sinocyclocheilus</taxon>
    </lineage>
</organism>
<evidence type="ECO:0000256" key="1">
    <source>
        <dbReference type="ARBA" id="ARBA00022468"/>
    </source>
</evidence>
<evidence type="ECO:0000256" key="2">
    <source>
        <dbReference type="ARBA" id="ARBA00043879"/>
    </source>
</evidence>
<dbReference type="InterPro" id="IPR035969">
    <property type="entry name" value="Rab-GAP_TBC_sf"/>
</dbReference>
<evidence type="ECO:0000259" key="3">
    <source>
        <dbReference type="PROSITE" id="PS50086"/>
    </source>
</evidence>
<dbReference type="PROSITE" id="PS50086">
    <property type="entry name" value="TBC_RABGAP"/>
    <property type="match status" value="1"/>
</dbReference>
<dbReference type="GO" id="GO:0005096">
    <property type="term" value="F:GTPase activator activity"/>
    <property type="evidence" value="ECO:0007669"/>
    <property type="project" value="UniProtKB-KW"/>
</dbReference>
<dbReference type="InParanoid" id="A0A672KM28"/>
<comment type="function">
    <text evidence="2">May act as a GTPase-activating protein for Rab family protein(s).</text>
</comment>
<evidence type="ECO:0000313" key="5">
    <source>
        <dbReference type="Proteomes" id="UP000472262"/>
    </source>
</evidence>
<sequence length="99" mass="11719">MNRHDVMWTLVVSRWFICLYVDILPVETVLRIWDCLFYEGSKILFRVALTLIRHHQNLISQAQSLPEICERFKQITHGEYVEDSSNTPLIFFPAPLSMH</sequence>
<dbReference type="PANTHER" id="PTHR47219">
    <property type="entry name" value="RAB GTPASE-ACTIVATING PROTEIN 1-LIKE"/>
    <property type="match status" value="1"/>
</dbReference>
<dbReference type="InterPro" id="IPR000195">
    <property type="entry name" value="Rab-GAP-TBC_dom"/>
</dbReference>
<dbReference type="Gene3D" id="1.10.472.80">
    <property type="entry name" value="Ypt/Rab-GAP domain of gyp1p, domain 3"/>
    <property type="match status" value="1"/>
</dbReference>
<protein>
    <recommendedName>
        <fullName evidence="3">Rab-GAP TBC domain-containing protein</fullName>
    </recommendedName>
</protein>
<proteinExistence type="predicted"/>
<dbReference type="InterPro" id="IPR050302">
    <property type="entry name" value="Rab_GAP_TBC_domain"/>
</dbReference>